<dbReference type="EMBL" id="BOSL01000003">
    <property type="protein sequence ID" value="GIP52359.1"/>
    <property type="molecule type" value="Genomic_DNA"/>
</dbReference>
<evidence type="ECO:0000313" key="2">
    <source>
        <dbReference type="EMBL" id="GIP52359.1"/>
    </source>
</evidence>
<feature type="transmembrane region" description="Helical" evidence="1">
    <location>
        <begin position="12"/>
        <end position="33"/>
    </location>
</feature>
<dbReference type="PANTHER" id="PTHR41309">
    <property type="entry name" value="MEMBRANE PROTEIN-RELATED"/>
    <property type="match status" value="1"/>
</dbReference>
<dbReference type="RefSeq" id="WP_213654180.1">
    <property type="nucleotide sequence ID" value="NZ_BOSL01000003.1"/>
</dbReference>
<organism evidence="2 3">
    <name type="scientific">Paenibacillus vini</name>
    <dbReference type="NCBI Taxonomy" id="1476024"/>
    <lineage>
        <taxon>Bacteria</taxon>
        <taxon>Bacillati</taxon>
        <taxon>Bacillota</taxon>
        <taxon>Bacilli</taxon>
        <taxon>Bacillales</taxon>
        <taxon>Paenibacillaceae</taxon>
        <taxon>Paenibacillus</taxon>
    </lineage>
</organism>
<feature type="transmembrane region" description="Helical" evidence="1">
    <location>
        <begin position="114"/>
        <end position="138"/>
    </location>
</feature>
<protein>
    <submittedName>
        <fullName evidence="2">Membrane protein</fullName>
    </submittedName>
</protein>
<keyword evidence="1" id="KW-1133">Transmembrane helix</keyword>
<dbReference type="InterPro" id="IPR025699">
    <property type="entry name" value="ABC2_memb-like"/>
</dbReference>
<feature type="transmembrane region" description="Helical" evidence="1">
    <location>
        <begin position="39"/>
        <end position="60"/>
    </location>
</feature>
<gene>
    <name evidence="2" type="ORF">J42TS3_13940</name>
</gene>
<accession>A0ABQ4M8Q0</accession>
<keyword evidence="3" id="KW-1185">Reference proteome</keyword>
<dbReference type="Proteomes" id="UP000679992">
    <property type="component" value="Unassembled WGS sequence"/>
</dbReference>
<feature type="transmembrane region" description="Helical" evidence="1">
    <location>
        <begin position="81"/>
        <end position="102"/>
    </location>
</feature>
<reference evidence="2 3" key="1">
    <citation type="submission" date="2021-03" db="EMBL/GenBank/DDBJ databases">
        <title>Antimicrobial resistance genes in bacteria isolated from Japanese honey, and their potential for conferring macrolide and lincosamide resistance in the American foulbrood pathogen Paenibacillus larvae.</title>
        <authorList>
            <person name="Okamoto M."/>
            <person name="Kumagai M."/>
            <person name="Kanamori H."/>
            <person name="Takamatsu D."/>
        </authorList>
    </citation>
    <scope>NUCLEOTIDE SEQUENCE [LARGE SCALE GENOMIC DNA]</scope>
    <source>
        <strain evidence="2 3">J42TS3</strain>
    </source>
</reference>
<evidence type="ECO:0000256" key="1">
    <source>
        <dbReference type="SAM" id="Phobius"/>
    </source>
</evidence>
<keyword evidence="1" id="KW-0812">Transmembrane</keyword>
<feature type="transmembrane region" description="Helical" evidence="1">
    <location>
        <begin position="145"/>
        <end position="166"/>
    </location>
</feature>
<sequence length="212" mass="23593">MPKIICLVRKDLILVQRYLWLIVIYAFIFSGFIQSNDSALLYGLLPGLLLILAIGTDMRLPNQQFLVSLPVKRNYLIFSKYASSFIFLILGIAVCLLMNMVTDLVDYGTLKINASLVIGTFISMTLFTSIYLPLYYWLGLKGAQFLNMAMMIIIMVSNGAVSSLLGSEDISRPLEWVSAHSLAASVLIASATALVVFISYQISLAIFRKKDL</sequence>
<dbReference type="Pfam" id="PF13346">
    <property type="entry name" value="ABC2_membrane_5"/>
    <property type="match status" value="1"/>
</dbReference>
<keyword evidence="1" id="KW-0472">Membrane</keyword>
<evidence type="ECO:0000313" key="3">
    <source>
        <dbReference type="Proteomes" id="UP000679992"/>
    </source>
</evidence>
<name>A0ABQ4M8Q0_9BACL</name>
<comment type="caution">
    <text evidence="2">The sequence shown here is derived from an EMBL/GenBank/DDBJ whole genome shotgun (WGS) entry which is preliminary data.</text>
</comment>
<feature type="transmembrane region" description="Helical" evidence="1">
    <location>
        <begin position="186"/>
        <end position="207"/>
    </location>
</feature>
<proteinExistence type="predicted"/>
<dbReference type="PANTHER" id="PTHR41309:SF2">
    <property type="entry name" value="MEMBRANE PROTEIN"/>
    <property type="match status" value="1"/>
</dbReference>